<dbReference type="Proteomes" id="UP000681722">
    <property type="component" value="Unassembled WGS sequence"/>
</dbReference>
<dbReference type="PROSITE" id="PS50918">
    <property type="entry name" value="WWE"/>
    <property type="match status" value="1"/>
</dbReference>
<dbReference type="InterPro" id="IPR037197">
    <property type="entry name" value="WWE_dom_sf"/>
</dbReference>
<feature type="domain" description="WWE" evidence="2">
    <location>
        <begin position="1"/>
        <end position="82"/>
    </location>
</feature>
<dbReference type="SUPFAM" id="SSF117839">
    <property type="entry name" value="WWE domain"/>
    <property type="match status" value="1"/>
</dbReference>
<dbReference type="InterPro" id="IPR004170">
    <property type="entry name" value="WWE_dom"/>
</dbReference>
<protein>
    <recommendedName>
        <fullName evidence="2">WWE domain-containing protein</fullName>
    </recommendedName>
</protein>
<dbReference type="EMBL" id="CAJOBC010115808">
    <property type="protein sequence ID" value="CAF4550825.1"/>
    <property type="molecule type" value="Genomic_DNA"/>
</dbReference>
<accession>A0A8S2YDS9</accession>
<feature type="compositionally biased region" description="Basic and acidic residues" evidence="1">
    <location>
        <begin position="1"/>
        <end position="11"/>
    </location>
</feature>
<dbReference type="SMART" id="SM00678">
    <property type="entry name" value="WWE"/>
    <property type="match status" value="1"/>
</dbReference>
<dbReference type="GO" id="GO:0008270">
    <property type="term" value="F:zinc ion binding"/>
    <property type="evidence" value="ECO:0007669"/>
    <property type="project" value="InterPro"/>
</dbReference>
<gene>
    <name evidence="3" type="ORF">SRO942_LOCUS46978</name>
</gene>
<evidence type="ECO:0000259" key="2">
    <source>
        <dbReference type="PROSITE" id="PS50918"/>
    </source>
</evidence>
<sequence>SMTDRRTEGKGSGRWYWKSNSDPWSETEDAKWTTFSDTESEIIEQAYLNKIRHATLENYIIDFENMVQVHKKEKHKKRPVKRDIPATVNSDDHVLAPVLQLFGEPGEVCRLVWKWAEQENKSCHILKEENAAEIIDKAADGLLAEANCLGQHREGEWLAHHLTEMKGKSLEEL</sequence>
<evidence type="ECO:0000313" key="3">
    <source>
        <dbReference type="EMBL" id="CAF4550825.1"/>
    </source>
</evidence>
<dbReference type="Gene3D" id="3.30.720.50">
    <property type="match status" value="1"/>
</dbReference>
<proteinExistence type="predicted"/>
<dbReference type="Pfam" id="PF02825">
    <property type="entry name" value="WWE"/>
    <property type="match status" value="1"/>
</dbReference>
<evidence type="ECO:0000313" key="4">
    <source>
        <dbReference type="Proteomes" id="UP000681722"/>
    </source>
</evidence>
<reference evidence="3" key="1">
    <citation type="submission" date="2021-02" db="EMBL/GenBank/DDBJ databases">
        <authorList>
            <person name="Nowell W R."/>
        </authorList>
    </citation>
    <scope>NUCLEOTIDE SEQUENCE</scope>
</reference>
<name>A0A8S2YDS9_9BILA</name>
<dbReference type="InterPro" id="IPR018123">
    <property type="entry name" value="WWE-dom_subgr"/>
</dbReference>
<feature type="non-terminal residue" evidence="3">
    <location>
        <position position="1"/>
    </location>
</feature>
<organism evidence="3 4">
    <name type="scientific">Didymodactylos carnosus</name>
    <dbReference type="NCBI Taxonomy" id="1234261"/>
    <lineage>
        <taxon>Eukaryota</taxon>
        <taxon>Metazoa</taxon>
        <taxon>Spiralia</taxon>
        <taxon>Gnathifera</taxon>
        <taxon>Rotifera</taxon>
        <taxon>Eurotatoria</taxon>
        <taxon>Bdelloidea</taxon>
        <taxon>Philodinida</taxon>
        <taxon>Philodinidae</taxon>
        <taxon>Didymodactylos</taxon>
    </lineage>
</organism>
<comment type="caution">
    <text evidence="3">The sequence shown here is derived from an EMBL/GenBank/DDBJ whole genome shotgun (WGS) entry which is preliminary data.</text>
</comment>
<dbReference type="AlphaFoldDB" id="A0A8S2YDS9"/>
<feature type="non-terminal residue" evidence="3">
    <location>
        <position position="173"/>
    </location>
</feature>
<evidence type="ECO:0000256" key="1">
    <source>
        <dbReference type="SAM" id="MobiDB-lite"/>
    </source>
</evidence>
<feature type="region of interest" description="Disordered" evidence="1">
    <location>
        <begin position="1"/>
        <end position="26"/>
    </location>
</feature>